<dbReference type="GO" id="GO:0022857">
    <property type="term" value="F:transmembrane transporter activity"/>
    <property type="evidence" value="ECO:0007669"/>
    <property type="project" value="InterPro"/>
</dbReference>
<dbReference type="PROSITE" id="PS50850">
    <property type="entry name" value="MFS"/>
    <property type="match status" value="1"/>
</dbReference>
<protein>
    <submittedName>
        <fullName evidence="8">MFS transporter</fullName>
    </submittedName>
</protein>
<dbReference type="Gene3D" id="1.20.1250.20">
    <property type="entry name" value="MFS general substrate transporter like domains"/>
    <property type="match status" value="1"/>
</dbReference>
<dbReference type="SUPFAM" id="SSF103473">
    <property type="entry name" value="MFS general substrate transporter"/>
    <property type="match status" value="1"/>
</dbReference>
<comment type="caution">
    <text evidence="8">The sequence shown here is derived from an EMBL/GenBank/DDBJ whole genome shotgun (WGS) entry which is preliminary data.</text>
</comment>
<feature type="transmembrane region" description="Helical" evidence="6">
    <location>
        <begin position="182"/>
        <end position="207"/>
    </location>
</feature>
<dbReference type="InterPro" id="IPR011701">
    <property type="entry name" value="MFS"/>
</dbReference>
<evidence type="ECO:0000256" key="5">
    <source>
        <dbReference type="ARBA" id="ARBA00023136"/>
    </source>
</evidence>
<name>A0A841SU00_9BACL</name>
<feature type="transmembrane region" description="Helical" evidence="6">
    <location>
        <begin position="307"/>
        <end position="326"/>
    </location>
</feature>
<evidence type="ECO:0000256" key="6">
    <source>
        <dbReference type="SAM" id="Phobius"/>
    </source>
</evidence>
<keyword evidence="2" id="KW-0813">Transport</keyword>
<dbReference type="EMBL" id="JACJVQ010000003">
    <property type="protein sequence ID" value="MBB6633107.1"/>
    <property type="molecule type" value="Genomic_DNA"/>
</dbReference>
<feature type="transmembrane region" description="Helical" evidence="6">
    <location>
        <begin position="117"/>
        <end position="139"/>
    </location>
</feature>
<dbReference type="GO" id="GO:0005886">
    <property type="term" value="C:plasma membrane"/>
    <property type="evidence" value="ECO:0007669"/>
    <property type="project" value="UniProtKB-SubCell"/>
</dbReference>
<sequence>MRHEPRSMQEYVDSPSMQHKLFKRSLLIVILSQIFGGAGLAAGVTVGALLAQDMLGTESYAGMPTALFTLGSALAAFLVGRHSQRHGRRLGLAAGFFAGGIGAIGVIIAAMNESIVLLFLSLFVYGAGTSTNLQARYAGTDLAKPDQRAKAISFAMVSTTLGAVAGPNLVDAMGRFATSVGIPALAGPFIFAAVAFILAGFVFYLFLRPDPSVVAKAIYEARSEQGLPAEATPGTPMRNNRNLIVGAAVMILTQIVMVAIMTMTPIHMKHHGHGLGDVGLVISIHIGFMFLPSLLTGVLVDKIGRTTMSIASGAVLLAAGIVAALAPADSLFVLIVALALLGLGWNLGLISGTALIVDATDPITRARTQGTIDVLIALAGASGGALSGMVAAYSSYAALSLAGGGLALLLVPVVLWSRRKPKPVSPDGIPLN</sequence>
<evidence type="ECO:0000313" key="9">
    <source>
        <dbReference type="Proteomes" id="UP000535838"/>
    </source>
</evidence>
<reference evidence="8 9" key="1">
    <citation type="submission" date="2020-08" db="EMBL/GenBank/DDBJ databases">
        <title>Cohnella phylogeny.</title>
        <authorList>
            <person name="Dunlap C."/>
        </authorList>
    </citation>
    <scope>NUCLEOTIDE SEQUENCE [LARGE SCALE GENOMIC DNA]</scope>
    <source>
        <strain evidence="8 9">DSM 25241</strain>
    </source>
</reference>
<organism evidence="8 9">
    <name type="scientific">Cohnella thailandensis</name>
    <dbReference type="NCBI Taxonomy" id="557557"/>
    <lineage>
        <taxon>Bacteria</taxon>
        <taxon>Bacillati</taxon>
        <taxon>Bacillota</taxon>
        <taxon>Bacilli</taxon>
        <taxon>Bacillales</taxon>
        <taxon>Paenibacillaceae</taxon>
        <taxon>Cohnella</taxon>
    </lineage>
</organism>
<accession>A0A841SU00</accession>
<proteinExistence type="predicted"/>
<dbReference type="Pfam" id="PF07690">
    <property type="entry name" value="MFS_1"/>
    <property type="match status" value="1"/>
</dbReference>
<comment type="subcellular location">
    <subcellularLocation>
        <location evidence="1">Cell membrane</location>
        <topology evidence="1">Multi-pass membrane protein</topology>
    </subcellularLocation>
</comment>
<feature type="transmembrane region" description="Helical" evidence="6">
    <location>
        <begin position="151"/>
        <end position="170"/>
    </location>
</feature>
<keyword evidence="9" id="KW-1185">Reference proteome</keyword>
<feature type="transmembrane region" description="Helical" evidence="6">
    <location>
        <begin position="332"/>
        <end position="358"/>
    </location>
</feature>
<feature type="transmembrane region" description="Helical" evidence="6">
    <location>
        <begin position="243"/>
        <end position="266"/>
    </location>
</feature>
<feature type="transmembrane region" description="Helical" evidence="6">
    <location>
        <begin position="26"/>
        <end position="49"/>
    </location>
</feature>
<feature type="transmembrane region" description="Helical" evidence="6">
    <location>
        <begin position="61"/>
        <end position="80"/>
    </location>
</feature>
<dbReference type="InterPro" id="IPR020846">
    <property type="entry name" value="MFS_dom"/>
</dbReference>
<dbReference type="Proteomes" id="UP000535838">
    <property type="component" value="Unassembled WGS sequence"/>
</dbReference>
<feature type="transmembrane region" description="Helical" evidence="6">
    <location>
        <begin position="92"/>
        <end position="111"/>
    </location>
</feature>
<feature type="transmembrane region" description="Helical" evidence="6">
    <location>
        <begin position="370"/>
        <end position="390"/>
    </location>
</feature>
<dbReference type="RefSeq" id="WP_185118342.1">
    <property type="nucleotide sequence ID" value="NZ_JACJVQ010000003.1"/>
</dbReference>
<dbReference type="AlphaFoldDB" id="A0A841SU00"/>
<evidence type="ECO:0000256" key="2">
    <source>
        <dbReference type="ARBA" id="ARBA00022448"/>
    </source>
</evidence>
<evidence type="ECO:0000313" key="8">
    <source>
        <dbReference type="EMBL" id="MBB6633107.1"/>
    </source>
</evidence>
<feature type="transmembrane region" description="Helical" evidence="6">
    <location>
        <begin position="278"/>
        <end position="300"/>
    </location>
</feature>
<dbReference type="InterPro" id="IPR036259">
    <property type="entry name" value="MFS_trans_sf"/>
</dbReference>
<feature type="transmembrane region" description="Helical" evidence="6">
    <location>
        <begin position="396"/>
        <end position="416"/>
    </location>
</feature>
<keyword evidence="5 6" id="KW-0472">Membrane</keyword>
<feature type="domain" description="Major facilitator superfamily (MFS) profile" evidence="7">
    <location>
        <begin position="25"/>
        <end position="420"/>
    </location>
</feature>
<evidence type="ECO:0000256" key="4">
    <source>
        <dbReference type="ARBA" id="ARBA00022989"/>
    </source>
</evidence>
<evidence type="ECO:0000256" key="3">
    <source>
        <dbReference type="ARBA" id="ARBA00022692"/>
    </source>
</evidence>
<evidence type="ECO:0000256" key="1">
    <source>
        <dbReference type="ARBA" id="ARBA00004651"/>
    </source>
</evidence>
<keyword evidence="4 6" id="KW-1133">Transmembrane helix</keyword>
<dbReference type="PANTHER" id="PTHR23534:SF1">
    <property type="entry name" value="MAJOR FACILITATOR SUPERFAMILY PROTEIN"/>
    <property type="match status" value="1"/>
</dbReference>
<dbReference type="PANTHER" id="PTHR23534">
    <property type="entry name" value="MFS PERMEASE"/>
    <property type="match status" value="1"/>
</dbReference>
<evidence type="ECO:0000259" key="7">
    <source>
        <dbReference type="PROSITE" id="PS50850"/>
    </source>
</evidence>
<gene>
    <name evidence="8" type="ORF">H7B67_03135</name>
</gene>
<keyword evidence="3 6" id="KW-0812">Transmembrane</keyword>